<evidence type="ECO:0000313" key="6">
    <source>
        <dbReference type="Proteomes" id="UP000578449"/>
    </source>
</evidence>
<gene>
    <name evidence="5" type="ORF">HNP84_007028</name>
</gene>
<dbReference type="FunFam" id="3.30.420.10:FF:000045">
    <property type="entry name" value="3'-5' exonuclease DinG"/>
    <property type="match status" value="1"/>
</dbReference>
<keyword evidence="5" id="KW-0808">Transferase</keyword>
<protein>
    <submittedName>
        <fullName evidence="5">DNA polymerase-3 subunit epsilon</fullName>
        <ecNumber evidence="5">2.7.7.7</ecNumber>
    </submittedName>
</protein>
<dbReference type="SUPFAM" id="SSF53098">
    <property type="entry name" value="Ribonuclease H-like"/>
    <property type="match status" value="1"/>
</dbReference>
<dbReference type="EC" id="2.7.7.7" evidence="5"/>
<dbReference type="RefSeq" id="WP_185054204.1">
    <property type="nucleotide sequence ID" value="NZ_BAABIX010000012.1"/>
</dbReference>
<dbReference type="GO" id="GO:0003887">
    <property type="term" value="F:DNA-directed DNA polymerase activity"/>
    <property type="evidence" value="ECO:0007669"/>
    <property type="project" value="UniProtKB-EC"/>
</dbReference>
<dbReference type="InterPro" id="IPR029024">
    <property type="entry name" value="TerB-like"/>
</dbReference>
<reference evidence="5 6" key="1">
    <citation type="submission" date="2020-08" db="EMBL/GenBank/DDBJ databases">
        <title>Genomic Encyclopedia of Type Strains, Phase IV (KMG-IV): sequencing the most valuable type-strain genomes for metagenomic binning, comparative biology and taxonomic classification.</title>
        <authorList>
            <person name="Goeker M."/>
        </authorList>
    </citation>
    <scope>NUCLEOTIDE SEQUENCE [LARGE SCALE GENOMIC DNA]</scope>
    <source>
        <strain evidence="5 6">DSM 45615</strain>
    </source>
</reference>
<keyword evidence="5" id="KW-0548">Nucleotidyltransferase</keyword>
<dbReference type="InterPro" id="IPR036420">
    <property type="entry name" value="BRCT_dom_sf"/>
</dbReference>
<dbReference type="EMBL" id="JACHGN010000017">
    <property type="protein sequence ID" value="MBB5137276.1"/>
    <property type="molecule type" value="Genomic_DNA"/>
</dbReference>
<dbReference type="CDD" id="cd07177">
    <property type="entry name" value="terB_like"/>
    <property type="match status" value="1"/>
</dbReference>
<dbReference type="InterPro" id="IPR013520">
    <property type="entry name" value="Ribonucl_H"/>
</dbReference>
<evidence type="ECO:0000313" key="5">
    <source>
        <dbReference type="EMBL" id="MBB5137276.1"/>
    </source>
</evidence>
<comment type="caution">
    <text evidence="5">The sequence shown here is derived from an EMBL/GenBank/DDBJ whole genome shotgun (WGS) entry which is preliminary data.</text>
</comment>
<dbReference type="PANTHER" id="PTHR30231">
    <property type="entry name" value="DNA POLYMERASE III SUBUNIT EPSILON"/>
    <property type="match status" value="1"/>
</dbReference>
<dbReference type="CDD" id="cd06127">
    <property type="entry name" value="DEDDh"/>
    <property type="match status" value="1"/>
</dbReference>
<dbReference type="InterPro" id="IPR012337">
    <property type="entry name" value="RNaseH-like_sf"/>
</dbReference>
<evidence type="ECO:0000256" key="2">
    <source>
        <dbReference type="ARBA" id="ARBA00022801"/>
    </source>
</evidence>
<dbReference type="AlphaFoldDB" id="A0A840PET9"/>
<dbReference type="Pfam" id="PF00929">
    <property type="entry name" value="RNase_T"/>
    <property type="match status" value="1"/>
</dbReference>
<dbReference type="Gene3D" id="3.30.420.10">
    <property type="entry name" value="Ribonuclease H-like superfamily/Ribonuclease H"/>
    <property type="match status" value="1"/>
</dbReference>
<keyword evidence="2" id="KW-0378">Hydrolase</keyword>
<dbReference type="PANTHER" id="PTHR30231:SF4">
    <property type="entry name" value="PROTEIN NEN2"/>
    <property type="match status" value="1"/>
</dbReference>
<keyword evidence="6" id="KW-1185">Reference proteome</keyword>
<dbReference type="SMART" id="SM00479">
    <property type="entry name" value="EXOIII"/>
    <property type="match status" value="1"/>
</dbReference>
<dbReference type="Proteomes" id="UP000578449">
    <property type="component" value="Unassembled WGS sequence"/>
</dbReference>
<dbReference type="Gene3D" id="3.40.50.10190">
    <property type="entry name" value="BRCT domain"/>
    <property type="match status" value="1"/>
</dbReference>
<feature type="domain" description="Exonuclease" evidence="4">
    <location>
        <begin position="7"/>
        <end position="174"/>
    </location>
</feature>
<proteinExistence type="predicted"/>
<dbReference type="SUPFAM" id="SSF52113">
    <property type="entry name" value="BRCT domain"/>
    <property type="match status" value="1"/>
</dbReference>
<dbReference type="GO" id="GO:0005829">
    <property type="term" value="C:cytosol"/>
    <property type="evidence" value="ECO:0007669"/>
    <property type="project" value="TreeGrafter"/>
</dbReference>
<name>A0A840PET9_9ACTN</name>
<sequence>MAGGPIGYAVIDVETTGLRPSWHDRIIEIGIVHTDTAGQVTGEWSTLVNPERDLGPQSVHGISASDIRHAPAFKEIAGTLVALLRDRIPVAHNLRFDSGFLHHEFTRIGVPIPPLHDLGVCTMTEARRFLPDAPRNLAGCCAMADIPLDGRHDALIDARAAARLLRHYLDLTHPASPWPVTLRSAATTTWPVLDDTGTAWVRRGVSAERENHFLARILDRLPQTAQPVRAEPYLALLDQVLLDHHISAAEADALVELAASLDLGRADLERLHRDYLTAVAGAALADGIITDAERHELELVARLLRMSPMAVEEALKEAAVSASAPVPRFQLRPGDLIVFTGEMDGGRETWERRARQAGYQPHANVTKKVRLLVAADPDSLSGKARKARAYGIPIVTPDAFSRMLG</sequence>
<dbReference type="GO" id="GO:0003676">
    <property type="term" value="F:nucleic acid binding"/>
    <property type="evidence" value="ECO:0007669"/>
    <property type="project" value="InterPro"/>
</dbReference>
<keyword evidence="3" id="KW-0269">Exonuclease</keyword>
<evidence type="ECO:0000259" key="4">
    <source>
        <dbReference type="SMART" id="SM00479"/>
    </source>
</evidence>
<keyword evidence="1" id="KW-0540">Nuclease</keyword>
<accession>A0A840PET9</accession>
<organism evidence="5 6">
    <name type="scientific">Thermocatellispora tengchongensis</name>
    <dbReference type="NCBI Taxonomy" id="1073253"/>
    <lineage>
        <taxon>Bacteria</taxon>
        <taxon>Bacillati</taxon>
        <taxon>Actinomycetota</taxon>
        <taxon>Actinomycetes</taxon>
        <taxon>Streptosporangiales</taxon>
        <taxon>Streptosporangiaceae</taxon>
        <taxon>Thermocatellispora</taxon>
    </lineage>
</organism>
<dbReference type="InterPro" id="IPR036397">
    <property type="entry name" value="RNaseH_sf"/>
</dbReference>
<dbReference type="GO" id="GO:0008408">
    <property type="term" value="F:3'-5' exonuclease activity"/>
    <property type="evidence" value="ECO:0007669"/>
    <property type="project" value="TreeGrafter"/>
</dbReference>
<dbReference type="SUPFAM" id="SSF158682">
    <property type="entry name" value="TerB-like"/>
    <property type="match status" value="1"/>
</dbReference>
<evidence type="ECO:0000256" key="3">
    <source>
        <dbReference type="ARBA" id="ARBA00022839"/>
    </source>
</evidence>
<evidence type="ECO:0000256" key="1">
    <source>
        <dbReference type="ARBA" id="ARBA00022722"/>
    </source>
</evidence>